<evidence type="ECO:0000313" key="1">
    <source>
        <dbReference type="EMBL" id="AKL96652.1"/>
    </source>
</evidence>
<proteinExistence type="predicted"/>
<dbReference type="RefSeq" id="WP_044826023.1">
    <property type="nucleotide sequence ID" value="NZ_CP009687.1"/>
</dbReference>
<accession>A0A0D8I779</accession>
<dbReference type="OrthoDB" id="9869215at2"/>
<name>A0A0D8I779_9CLOT</name>
<gene>
    <name evidence="1" type="ORF">CACET_c32080</name>
</gene>
<reference evidence="1 2" key="1">
    <citation type="submission" date="2014-10" db="EMBL/GenBank/DDBJ databases">
        <title>Genome sequence of Clostridium aceticum DSM 1496.</title>
        <authorList>
            <person name="Poehlein A."/>
            <person name="Schiel-Bengelsdorf B."/>
            <person name="Gottschalk G."/>
            <person name="Duerre P."/>
            <person name="Daniel R."/>
        </authorList>
    </citation>
    <scope>NUCLEOTIDE SEQUENCE [LARGE SCALE GENOMIC DNA]</scope>
    <source>
        <strain evidence="1 2">DSM 1496</strain>
    </source>
</reference>
<dbReference type="EMBL" id="CP009687">
    <property type="protein sequence ID" value="AKL96652.1"/>
    <property type="molecule type" value="Genomic_DNA"/>
</dbReference>
<dbReference type="STRING" id="84022.CACET_c32080"/>
<protein>
    <submittedName>
        <fullName evidence="1">Uncharacterized protein</fullName>
    </submittedName>
</protein>
<keyword evidence="2" id="KW-1185">Reference proteome</keyword>
<dbReference type="AlphaFoldDB" id="A0A0D8I779"/>
<evidence type="ECO:0000313" key="2">
    <source>
        <dbReference type="Proteomes" id="UP000035704"/>
    </source>
</evidence>
<dbReference type="Proteomes" id="UP000035704">
    <property type="component" value="Chromosome"/>
</dbReference>
<organism evidence="1 2">
    <name type="scientific">Clostridium aceticum</name>
    <dbReference type="NCBI Taxonomy" id="84022"/>
    <lineage>
        <taxon>Bacteria</taxon>
        <taxon>Bacillati</taxon>
        <taxon>Bacillota</taxon>
        <taxon>Clostridia</taxon>
        <taxon>Eubacteriales</taxon>
        <taxon>Clostridiaceae</taxon>
        <taxon>Clostridium</taxon>
    </lineage>
</organism>
<dbReference type="PATRIC" id="fig|84022.5.peg.1911"/>
<sequence>MFQMWGQANAYARFLLLIFWTSPVWFSVATWIFCKKKAPITTKRKRAFKNTINRILTDQEEFING</sequence>
<dbReference type="KEGG" id="cace:CACET_c32080"/>